<gene>
    <name evidence="1" type="ORF">GGQ83_002798</name>
</gene>
<organism evidence="1 2">
    <name type="scientific">Roseococcus suduntuyensis</name>
    <dbReference type="NCBI Taxonomy" id="455361"/>
    <lineage>
        <taxon>Bacteria</taxon>
        <taxon>Pseudomonadati</taxon>
        <taxon>Pseudomonadota</taxon>
        <taxon>Alphaproteobacteria</taxon>
        <taxon>Acetobacterales</taxon>
        <taxon>Roseomonadaceae</taxon>
        <taxon>Roseococcus</taxon>
    </lineage>
</organism>
<sequence>MRRPVSLSRRLSERARAVVPQEVAQDLPRVDGDAQASLIIGYSVRVGLGDGTEHRQDATLEMRLRREEAGE</sequence>
<evidence type="ECO:0000313" key="2">
    <source>
        <dbReference type="Proteomes" id="UP000553193"/>
    </source>
</evidence>
<dbReference type="Proteomes" id="UP000553193">
    <property type="component" value="Unassembled WGS sequence"/>
</dbReference>
<reference evidence="1 2" key="1">
    <citation type="submission" date="2020-08" db="EMBL/GenBank/DDBJ databases">
        <title>Genomic Encyclopedia of Type Strains, Phase IV (KMG-IV): sequencing the most valuable type-strain genomes for metagenomic binning, comparative biology and taxonomic classification.</title>
        <authorList>
            <person name="Goeker M."/>
        </authorList>
    </citation>
    <scope>NUCLEOTIDE SEQUENCE [LARGE SCALE GENOMIC DNA]</scope>
    <source>
        <strain evidence="1 2">DSM 19979</strain>
    </source>
</reference>
<accession>A0A840AFP3</accession>
<dbReference type="AlphaFoldDB" id="A0A840AFP3"/>
<dbReference type="RefSeq" id="WP_184385039.1">
    <property type="nucleotide sequence ID" value="NZ_JACIDJ010000005.1"/>
</dbReference>
<evidence type="ECO:0000313" key="1">
    <source>
        <dbReference type="EMBL" id="MBB3899346.1"/>
    </source>
</evidence>
<dbReference type="EMBL" id="JACIDJ010000005">
    <property type="protein sequence ID" value="MBB3899346.1"/>
    <property type="molecule type" value="Genomic_DNA"/>
</dbReference>
<keyword evidence="2" id="KW-1185">Reference proteome</keyword>
<proteinExistence type="predicted"/>
<name>A0A840AFP3_9PROT</name>
<protein>
    <submittedName>
        <fullName evidence="1">Uncharacterized protein</fullName>
    </submittedName>
</protein>
<comment type="caution">
    <text evidence="1">The sequence shown here is derived from an EMBL/GenBank/DDBJ whole genome shotgun (WGS) entry which is preliminary data.</text>
</comment>